<protein>
    <recommendedName>
        <fullName evidence="2">histidine kinase</fullName>
        <ecNumber evidence="2">2.7.13.3</ecNumber>
    </recommendedName>
</protein>
<keyword evidence="10" id="KW-0812">Transmembrane</keyword>
<evidence type="ECO:0000256" key="2">
    <source>
        <dbReference type="ARBA" id="ARBA00012438"/>
    </source>
</evidence>
<evidence type="ECO:0000256" key="9">
    <source>
        <dbReference type="SAM" id="MobiDB-lite"/>
    </source>
</evidence>
<gene>
    <name evidence="12" type="ORF">ACFFTU_23325</name>
</gene>
<evidence type="ECO:0000256" key="3">
    <source>
        <dbReference type="ARBA" id="ARBA00022553"/>
    </source>
</evidence>
<dbReference type="GO" id="GO:0016301">
    <property type="term" value="F:kinase activity"/>
    <property type="evidence" value="ECO:0007669"/>
    <property type="project" value="UniProtKB-KW"/>
</dbReference>
<evidence type="ECO:0000256" key="5">
    <source>
        <dbReference type="ARBA" id="ARBA00022741"/>
    </source>
</evidence>
<evidence type="ECO:0000313" key="12">
    <source>
        <dbReference type="EMBL" id="MFB9522881.1"/>
    </source>
</evidence>
<name>A0ABV5PI46_STRCM</name>
<accession>A0ABV5PI46</accession>
<dbReference type="Proteomes" id="UP001589718">
    <property type="component" value="Unassembled WGS sequence"/>
</dbReference>
<keyword evidence="10" id="KW-1133">Transmembrane helix</keyword>
<feature type="compositionally biased region" description="Low complexity" evidence="9">
    <location>
        <begin position="265"/>
        <end position="274"/>
    </location>
</feature>
<comment type="caution">
    <text evidence="12">The sequence shown here is derived from an EMBL/GenBank/DDBJ whole genome shotgun (WGS) entry which is preliminary data.</text>
</comment>
<feature type="transmembrane region" description="Helical" evidence="10">
    <location>
        <begin position="148"/>
        <end position="166"/>
    </location>
</feature>
<dbReference type="InterPro" id="IPR011712">
    <property type="entry name" value="Sig_transdc_His_kin_sub3_dim/P"/>
</dbReference>
<dbReference type="InterPro" id="IPR005467">
    <property type="entry name" value="His_kinase_dom"/>
</dbReference>
<feature type="transmembrane region" description="Helical" evidence="10">
    <location>
        <begin position="53"/>
        <end position="72"/>
    </location>
</feature>
<evidence type="ECO:0000256" key="10">
    <source>
        <dbReference type="SAM" id="Phobius"/>
    </source>
</evidence>
<dbReference type="SMART" id="SM00387">
    <property type="entry name" value="HATPase_c"/>
    <property type="match status" value="1"/>
</dbReference>
<keyword evidence="8" id="KW-0902">Two-component regulatory system</keyword>
<dbReference type="InterPro" id="IPR050482">
    <property type="entry name" value="Sensor_HK_TwoCompSys"/>
</dbReference>
<evidence type="ECO:0000256" key="6">
    <source>
        <dbReference type="ARBA" id="ARBA00022777"/>
    </source>
</evidence>
<dbReference type="Gene3D" id="1.20.5.1930">
    <property type="match status" value="1"/>
</dbReference>
<evidence type="ECO:0000256" key="1">
    <source>
        <dbReference type="ARBA" id="ARBA00000085"/>
    </source>
</evidence>
<feature type="region of interest" description="Disordered" evidence="9">
    <location>
        <begin position="1"/>
        <end position="23"/>
    </location>
</feature>
<dbReference type="Gene3D" id="3.30.565.10">
    <property type="entry name" value="Histidine kinase-like ATPase, C-terminal domain"/>
    <property type="match status" value="1"/>
</dbReference>
<feature type="domain" description="Histidine kinase" evidence="11">
    <location>
        <begin position="309"/>
        <end position="396"/>
    </location>
</feature>
<dbReference type="PANTHER" id="PTHR24421:SF10">
    <property type="entry name" value="NITRATE_NITRITE SENSOR PROTEIN NARQ"/>
    <property type="match status" value="1"/>
</dbReference>
<reference evidence="12 13" key="1">
    <citation type="submission" date="2024-09" db="EMBL/GenBank/DDBJ databases">
        <authorList>
            <person name="Sun Q."/>
            <person name="Mori K."/>
        </authorList>
    </citation>
    <scope>NUCLEOTIDE SEQUENCE [LARGE SCALE GENOMIC DNA]</scope>
    <source>
        <strain evidence="12 13">JCM 4362</strain>
    </source>
</reference>
<dbReference type="Pfam" id="PF07730">
    <property type="entry name" value="HisKA_3"/>
    <property type="match status" value="1"/>
</dbReference>
<dbReference type="PANTHER" id="PTHR24421">
    <property type="entry name" value="NITRATE/NITRITE SENSOR PROTEIN NARX-RELATED"/>
    <property type="match status" value="1"/>
</dbReference>
<evidence type="ECO:0000313" key="13">
    <source>
        <dbReference type="Proteomes" id="UP001589718"/>
    </source>
</evidence>
<dbReference type="RefSeq" id="WP_345219468.1">
    <property type="nucleotide sequence ID" value="NZ_BAAAXE010000002.1"/>
</dbReference>
<keyword evidence="13" id="KW-1185">Reference proteome</keyword>
<dbReference type="EMBL" id="JBHMCR010000015">
    <property type="protein sequence ID" value="MFB9522881.1"/>
    <property type="molecule type" value="Genomic_DNA"/>
</dbReference>
<keyword evidence="5" id="KW-0547">Nucleotide-binding</keyword>
<evidence type="ECO:0000256" key="4">
    <source>
        <dbReference type="ARBA" id="ARBA00022679"/>
    </source>
</evidence>
<keyword evidence="3" id="KW-0597">Phosphoprotein</keyword>
<sequence length="436" mass="45132">MPRYRHGGPAVPPIAPEDEDADRPWTRNDALVTGGACVMNLLSYVFFDGSGTAHSVHAAGFLLLALGALPLLVRRRQPVAAFAAVLGLDAVATVTVPLPQHVGAVLVVALYTVGRARPGWVTGCAAAAAAAVTLGSQSGGRLPPWQDAVYPLLTMLLVVGTALVVNRRQREVAAHRRLLADRAVAEERRRIARELHDIVAHHLTTMQLMAGGARANLARPEVARDALVTLESSGRLALREMRQLLDVLRADDEPDGEPGGGPGGAPAVPQPGVDDIGHLVDEARAAGLPTDLTVEGPPLALSPTAGLTLFRIVQEALTNTRKHAGTARADVRLTYRRDAVVVEVRDDGAGTAVRSGSPGYGLVGMRERVALHGGSLTAGPRGGGGFGVRAELPVAEAALEAPRAADPDPAGPDPAGPVPTGTDPVAPVPAGRESRG</sequence>
<feature type="compositionally biased region" description="Low complexity" evidence="9">
    <location>
        <begin position="397"/>
        <end position="408"/>
    </location>
</feature>
<dbReference type="PROSITE" id="PS50109">
    <property type="entry name" value="HIS_KIN"/>
    <property type="match status" value="1"/>
</dbReference>
<feature type="region of interest" description="Disordered" evidence="9">
    <location>
        <begin position="250"/>
        <end position="275"/>
    </location>
</feature>
<evidence type="ECO:0000256" key="8">
    <source>
        <dbReference type="ARBA" id="ARBA00023012"/>
    </source>
</evidence>
<evidence type="ECO:0000259" key="11">
    <source>
        <dbReference type="PROSITE" id="PS50109"/>
    </source>
</evidence>
<keyword evidence="4" id="KW-0808">Transferase</keyword>
<comment type="catalytic activity">
    <reaction evidence="1">
        <text>ATP + protein L-histidine = ADP + protein N-phospho-L-histidine.</text>
        <dbReference type="EC" id="2.7.13.3"/>
    </reaction>
</comment>
<dbReference type="InterPro" id="IPR036890">
    <property type="entry name" value="HATPase_C_sf"/>
</dbReference>
<dbReference type="Pfam" id="PF02518">
    <property type="entry name" value="HATPase_c"/>
    <property type="match status" value="1"/>
</dbReference>
<keyword evidence="10" id="KW-0472">Membrane</keyword>
<feature type="transmembrane region" description="Helical" evidence="10">
    <location>
        <begin position="79"/>
        <end position="98"/>
    </location>
</feature>
<keyword evidence="6 12" id="KW-0418">Kinase</keyword>
<dbReference type="EC" id="2.7.13.3" evidence="2"/>
<proteinExistence type="predicted"/>
<dbReference type="CDD" id="cd16917">
    <property type="entry name" value="HATPase_UhpB-NarQ-NarX-like"/>
    <property type="match status" value="1"/>
</dbReference>
<dbReference type="SUPFAM" id="SSF55874">
    <property type="entry name" value="ATPase domain of HSP90 chaperone/DNA topoisomerase II/histidine kinase"/>
    <property type="match status" value="1"/>
</dbReference>
<feature type="transmembrane region" description="Helical" evidence="10">
    <location>
        <begin position="30"/>
        <end position="47"/>
    </location>
</feature>
<organism evidence="12 13">
    <name type="scientific">Streptomyces cremeus</name>
    <dbReference type="NCBI Taxonomy" id="66881"/>
    <lineage>
        <taxon>Bacteria</taxon>
        <taxon>Bacillati</taxon>
        <taxon>Actinomycetota</taxon>
        <taxon>Actinomycetes</taxon>
        <taxon>Kitasatosporales</taxon>
        <taxon>Streptomycetaceae</taxon>
        <taxon>Streptomyces</taxon>
    </lineage>
</organism>
<dbReference type="InterPro" id="IPR003594">
    <property type="entry name" value="HATPase_dom"/>
</dbReference>
<keyword evidence="7" id="KW-0067">ATP-binding</keyword>
<evidence type="ECO:0000256" key="7">
    <source>
        <dbReference type="ARBA" id="ARBA00022840"/>
    </source>
</evidence>
<feature type="region of interest" description="Disordered" evidence="9">
    <location>
        <begin position="397"/>
        <end position="436"/>
    </location>
</feature>